<protein>
    <recommendedName>
        <fullName evidence="2">J domain-containing protein</fullName>
    </recommendedName>
</protein>
<dbReference type="PROSITE" id="PS50076">
    <property type="entry name" value="DNAJ_2"/>
    <property type="match status" value="1"/>
</dbReference>
<dbReference type="PRINTS" id="PR00625">
    <property type="entry name" value="JDOMAIN"/>
</dbReference>
<organism evidence="3 4">
    <name type="scientific">Sphaerobolus stellatus (strain SS14)</name>
    <dbReference type="NCBI Taxonomy" id="990650"/>
    <lineage>
        <taxon>Eukaryota</taxon>
        <taxon>Fungi</taxon>
        <taxon>Dikarya</taxon>
        <taxon>Basidiomycota</taxon>
        <taxon>Agaricomycotina</taxon>
        <taxon>Agaricomycetes</taxon>
        <taxon>Phallomycetidae</taxon>
        <taxon>Geastrales</taxon>
        <taxon>Sphaerobolaceae</taxon>
        <taxon>Sphaerobolus</taxon>
    </lineage>
</organism>
<keyword evidence="4" id="KW-1185">Reference proteome</keyword>
<dbReference type="PROSITE" id="PS00636">
    <property type="entry name" value="DNAJ_1"/>
    <property type="match status" value="1"/>
</dbReference>
<evidence type="ECO:0000313" key="3">
    <source>
        <dbReference type="EMBL" id="KIJ47798.1"/>
    </source>
</evidence>
<proteinExistence type="predicted"/>
<dbReference type="CDD" id="cd06257">
    <property type="entry name" value="DnaJ"/>
    <property type="match status" value="1"/>
</dbReference>
<evidence type="ECO:0000313" key="4">
    <source>
        <dbReference type="Proteomes" id="UP000054279"/>
    </source>
</evidence>
<dbReference type="SMART" id="SM00271">
    <property type="entry name" value="DnaJ"/>
    <property type="match status" value="1"/>
</dbReference>
<feature type="region of interest" description="Disordered" evidence="1">
    <location>
        <begin position="191"/>
        <end position="230"/>
    </location>
</feature>
<feature type="compositionally biased region" description="Basic and acidic residues" evidence="1">
    <location>
        <begin position="202"/>
        <end position="230"/>
    </location>
</feature>
<evidence type="ECO:0000259" key="2">
    <source>
        <dbReference type="PROSITE" id="PS50076"/>
    </source>
</evidence>
<evidence type="ECO:0000256" key="1">
    <source>
        <dbReference type="SAM" id="MobiDB-lite"/>
    </source>
</evidence>
<dbReference type="Pfam" id="PF14308">
    <property type="entry name" value="DnaJ-X"/>
    <property type="match status" value="1"/>
</dbReference>
<dbReference type="AlphaFoldDB" id="A0A0C9UVW6"/>
<dbReference type="OrthoDB" id="552049at2759"/>
<dbReference type="InterPro" id="IPR026894">
    <property type="entry name" value="DnaJ_X"/>
</dbReference>
<reference evidence="3 4" key="1">
    <citation type="submission" date="2014-06" db="EMBL/GenBank/DDBJ databases">
        <title>Evolutionary Origins and Diversification of the Mycorrhizal Mutualists.</title>
        <authorList>
            <consortium name="DOE Joint Genome Institute"/>
            <consortium name="Mycorrhizal Genomics Consortium"/>
            <person name="Kohler A."/>
            <person name="Kuo A."/>
            <person name="Nagy L.G."/>
            <person name="Floudas D."/>
            <person name="Copeland A."/>
            <person name="Barry K.W."/>
            <person name="Cichocki N."/>
            <person name="Veneault-Fourrey C."/>
            <person name="LaButti K."/>
            <person name="Lindquist E.A."/>
            <person name="Lipzen A."/>
            <person name="Lundell T."/>
            <person name="Morin E."/>
            <person name="Murat C."/>
            <person name="Riley R."/>
            <person name="Ohm R."/>
            <person name="Sun H."/>
            <person name="Tunlid A."/>
            <person name="Henrissat B."/>
            <person name="Grigoriev I.V."/>
            <person name="Hibbett D.S."/>
            <person name="Martin F."/>
        </authorList>
    </citation>
    <scope>NUCLEOTIDE SEQUENCE [LARGE SCALE GENOMIC DNA]</scope>
    <source>
        <strain evidence="3 4">SS14</strain>
    </source>
</reference>
<dbReference type="Proteomes" id="UP000054279">
    <property type="component" value="Unassembled WGS sequence"/>
</dbReference>
<gene>
    <name evidence="3" type="ORF">M422DRAFT_163506</name>
</gene>
<dbReference type="Pfam" id="PF00226">
    <property type="entry name" value="DnaJ"/>
    <property type="match status" value="1"/>
</dbReference>
<dbReference type="PANTHER" id="PTHR44924:SF1">
    <property type="entry name" value="DNAJ SUBFAMILY A MEMBER 2"/>
    <property type="match status" value="1"/>
</dbReference>
<dbReference type="InterPro" id="IPR018253">
    <property type="entry name" value="DnaJ_domain_CS"/>
</dbReference>
<dbReference type="InterPro" id="IPR036869">
    <property type="entry name" value="J_dom_sf"/>
</dbReference>
<dbReference type="HOGENOM" id="CLU_025145_0_2_1"/>
<accession>A0A0C9UVW6</accession>
<sequence length="453" mass="50841">MASPLPSRPVWAQVVTSTCPNCSIHLEYPLPHVSQEPPTVQCFQCQKPFKVASTSSGPSASGSRHQNIGGRKIGTQERPLEMGYYEILGVEVDATTDQIKKAYRRLAIKHHPDKNRDDPSAEETFKQISIAYQTLSDPDLRRKYNEFGSRESQPEGGFMDPEEFFSQLFGGEKFLPFIGHISLGKDMKSAMQEDPDELGPDGTKRVKSTKDMSQEDKARKEEKERKESAERAAIKEERIRKLVEELERKLSIFTESATGVDDVEVTKSWRTICELDAEQLKDESYGVELLHTIGFVYAQKARQHLATTQSFLGVGGWLHNVQGKYHVFSETVSTIRAAVDLKQTFDQIAAAEKAGNMSPEEKRKLEEAAAEKGLQALFKGAKLEIESVLREVCERVLSPESAPPRRSLHLRAFALQIMGEAFMGVKKEGSVEAEYVKVESRASRERDRMRGAS</sequence>
<dbReference type="SUPFAM" id="SSF46565">
    <property type="entry name" value="Chaperone J-domain"/>
    <property type="match status" value="1"/>
</dbReference>
<dbReference type="PANTHER" id="PTHR44924">
    <property type="entry name" value="DNAJ SUBFAMILY A MEMBER 2"/>
    <property type="match status" value="1"/>
</dbReference>
<dbReference type="InterPro" id="IPR001623">
    <property type="entry name" value="DnaJ_domain"/>
</dbReference>
<feature type="domain" description="J" evidence="2">
    <location>
        <begin position="83"/>
        <end position="148"/>
    </location>
</feature>
<dbReference type="Gene3D" id="1.10.287.110">
    <property type="entry name" value="DnaJ domain"/>
    <property type="match status" value="1"/>
</dbReference>
<name>A0A0C9UVW6_SPHS4</name>
<dbReference type="EMBL" id="KN837100">
    <property type="protein sequence ID" value="KIJ47798.1"/>
    <property type="molecule type" value="Genomic_DNA"/>
</dbReference>